<comment type="similarity">
    <text evidence="6">Belongs to the TRAFAC class OBG-HflX-like GTPase superfamily. OBG GTPase family. NOG subfamily.</text>
</comment>
<keyword evidence="10" id="KW-1185">Reference proteome</keyword>
<evidence type="ECO:0000313" key="9">
    <source>
        <dbReference type="EMBL" id="KAK4537270.1"/>
    </source>
</evidence>
<dbReference type="Pfam" id="PF06858">
    <property type="entry name" value="NOG1"/>
    <property type="match status" value="1"/>
</dbReference>
<comment type="function">
    <text evidence="6">Involved in the biogenesis of the 60S ribosomal subunit.</text>
</comment>
<dbReference type="PANTHER" id="PTHR45759">
    <property type="entry name" value="NUCLEOLAR GTP-BINDING PROTEIN 1"/>
    <property type="match status" value="1"/>
</dbReference>
<dbReference type="AlphaFoldDB" id="A0AAV9IYV8"/>
<dbReference type="CDD" id="cd01897">
    <property type="entry name" value="NOG"/>
    <property type="match status" value="1"/>
</dbReference>
<evidence type="ECO:0000256" key="1">
    <source>
        <dbReference type="ARBA" id="ARBA00004604"/>
    </source>
</evidence>
<dbReference type="InterPro" id="IPR031167">
    <property type="entry name" value="G_OBG"/>
</dbReference>
<dbReference type="InterPro" id="IPR010674">
    <property type="entry name" value="NOG1_Rossman_fold_dom"/>
</dbReference>
<evidence type="ECO:0000313" key="10">
    <source>
        <dbReference type="Proteomes" id="UP001301350"/>
    </source>
</evidence>
<evidence type="ECO:0000256" key="3">
    <source>
        <dbReference type="ARBA" id="ARBA00022741"/>
    </source>
</evidence>
<keyword evidence="5 6" id="KW-0539">Nucleus</keyword>
<protein>
    <recommendedName>
        <fullName evidence="6">Nucleolar GTP-binding protein 1</fullName>
    </recommendedName>
</protein>
<keyword evidence="3" id="KW-0547">Nucleotide-binding</keyword>
<organism evidence="9 10">
    <name type="scientific">Cyanidium caldarium</name>
    <name type="common">Red alga</name>
    <dbReference type="NCBI Taxonomy" id="2771"/>
    <lineage>
        <taxon>Eukaryota</taxon>
        <taxon>Rhodophyta</taxon>
        <taxon>Bangiophyceae</taxon>
        <taxon>Cyanidiales</taxon>
        <taxon>Cyanidiaceae</taxon>
        <taxon>Cyanidium</taxon>
    </lineage>
</organism>
<feature type="region of interest" description="Disordered" evidence="7">
    <location>
        <begin position="392"/>
        <end position="411"/>
    </location>
</feature>
<dbReference type="InterPro" id="IPR041623">
    <property type="entry name" value="NOG1_N"/>
</dbReference>
<dbReference type="Pfam" id="PF17835">
    <property type="entry name" value="NOG1_N"/>
    <property type="match status" value="1"/>
</dbReference>
<dbReference type="Gene3D" id="3.40.50.300">
    <property type="entry name" value="P-loop containing nucleotide triphosphate hydrolases"/>
    <property type="match status" value="1"/>
</dbReference>
<evidence type="ECO:0000256" key="5">
    <source>
        <dbReference type="ARBA" id="ARBA00023242"/>
    </source>
</evidence>
<dbReference type="GO" id="GO:0042254">
    <property type="term" value="P:ribosome biogenesis"/>
    <property type="evidence" value="ECO:0007669"/>
    <property type="project" value="UniProtKB-KW"/>
</dbReference>
<evidence type="ECO:0000256" key="2">
    <source>
        <dbReference type="ARBA" id="ARBA00022517"/>
    </source>
</evidence>
<dbReference type="InterPro" id="IPR024926">
    <property type="entry name" value="NOG1"/>
</dbReference>
<dbReference type="EMBL" id="JANCYW010000011">
    <property type="protein sequence ID" value="KAK4537270.1"/>
    <property type="molecule type" value="Genomic_DNA"/>
</dbReference>
<accession>A0AAV9IYV8</accession>
<gene>
    <name evidence="9" type="ORF">CDCA_CDCA11G3295</name>
</gene>
<dbReference type="GO" id="GO:0005525">
    <property type="term" value="F:GTP binding"/>
    <property type="evidence" value="ECO:0007669"/>
    <property type="project" value="UniProtKB-KW"/>
</dbReference>
<dbReference type="PIRSF" id="PIRSF038919">
    <property type="entry name" value="NOG1"/>
    <property type="match status" value="1"/>
</dbReference>
<proteinExistence type="inferred from homology"/>
<dbReference type="Proteomes" id="UP001301350">
    <property type="component" value="Unassembled WGS sequence"/>
</dbReference>
<reference evidence="9 10" key="1">
    <citation type="submission" date="2022-07" db="EMBL/GenBank/DDBJ databases">
        <title>Genome-wide signatures of adaptation to extreme environments.</title>
        <authorList>
            <person name="Cho C.H."/>
            <person name="Yoon H.S."/>
        </authorList>
    </citation>
    <scope>NUCLEOTIDE SEQUENCE [LARGE SCALE GENOMIC DNA]</scope>
    <source>
        <strain evidence="9 10">DBV 063 E5</strain>
    </source>
</reference>
<evidence type="ECO:0000256" key="6">
    <source>
        <dbReference type="PIRNR" id="PIRNR038919"/>
    </source>
</evidence>
<evidence type="ECO:0000256" key="7">
    <source>
        <dbReference type="SAM" id="MobiDB-lite"/>
    </source>
</evidence>
<keyword evidence="4" id="KW-0342">GTP-binding</keyword>
<keyword evidence="2 6" id="KW-0690">Ribosome biogenesis</keyword>
<comment type="subcellular location">
    <subcellularLocation>
        <location evidence="1 6">Nucleus</location>
        <location evidence="1 6">Nucleolus</location>
    </subcellularLocation>
</comment>
<dbReference type="Gene3D" id="1.20.120.1190">
    <property type="match status" value="1"/>
</dbReference>
<feature type="region of interest" description="Disordered" evidence="7">
    <location>
        <begin position="505"/>
        <end position="556"/>
    </location>
</feature>
<dbReference type="InterPro" id="IPR006073">
    <property type="entry name" value="GTP-bd"/>
</dbReference>
<dbReference type="PRINTS" id="PR00326">
    <property type="entry name" value="GTP1OBG"/>
</dbReference>
<dbReference type="GO" id="GO:0005730">
    <property type="term" value="C:nucleolus"/>
    <property type="evidence" value="ECO:0007669"/>
    <property type="project" value="UniProtKB-SubCell"/>
</dbReference>
<evidence type="ECO:0000256" key="4">
    <source>
        <dbReference type="ARBA" id="ARBA00023134"/>
    </source>
</evidence>
<dbReference type="Pfam" id="PF08155">
    <property type="entry name" value="NOGCT"/>
    <property type="match status" value="1"/>
</dbReference>
<comment type="caution">
    <text evidence="9">The sequence shown here is derived from an EMBL/GenBank/DDBJ whole genome shotgun (WGS) entry which is preliminary data.</text>
</comment>
<dbReference type="SUPFAM" id="SSF52540">
    <property type="entry name" value="P-loop containing nucleoside triphosphate hydrolases"/>
    <property type="match status" value="1"/>
</dbReference>
<feature type="domain" description="OBG-type G" evidence="8">
    <location>
        <begin position="169"/>
        <end position="344"/>
    </location>
</feature>
<evidence type="ECO:0000259" key="8">
    <source>
        <dbReference type="PROSITE" id="PS51710"/>
    </source>
</evidence>
<name>A0AAV9IYV8_CYACA</name>
<dbReference type="PROSITE" id="PS51710">
    <property type="entry name" value="G_OBG"/>
    <property type="match status" value="1"/>
</dbReference>
<sequence length="623" mass="70955">MVVANLKAIQRVPEAADLLDIVLSQTQRKTPTVVHKGYPIQRIRAFYMRKVRYAQSTFHERLSRILSDFPVVDDVHPFYGDLINVLYDRDHYKLALGQVHRARSLMDAVARDYVRLLKYADSLYRAKSLKRAALGRMGTMAKRLAPCLAYLEQVRQHMARLPSIDPNTRTLLVAGAPNVGKSSFLNSVTRADVDVQPYAFTTQSLFVGHMDYHYLRWQVIDTPGVLDRELEQRNTIEMQAITALAHLRAAVLFFVDPSEQCGYPMAQQLRLFHSLRPLFGDKPLLLVCNKVDLGWEHTLDAETWRAVEAAAADTGAELMKMSATGDADRESVYAVRNRACERLLEVRVSQRMTQRRSDAVLNRLHVAMPPQTRPPVIPESVWAARQAQREAGAAAAAVPPPRLTEKQREEQMGGAGVYSMDWRKLYDLRESEWRYDIMPEVVDGKNLADYVDADILERLDALERDEEARLAALEAREGMETEEGEEEQRRARAIVRAATERRILRQRRAARERSQNPSVPPARLRSRSVSSRGPARRHPPGVGVPRSLQTASRPPTAAVALRQVHGVRDMKQAAKARRLFEQSRRKAFASREHRQGEWDRFIAVKKPKHLYAGKMSLGTRHHR</sequence>
<feature type="compositionally biased region" description="Basic and acidic residues" evidence="7">
    <location>
        <begin position="505"/>
        <end position="514"/>
    </location>
</feature>
<dbReference type="InterPro" id="IPR012973">
    <property type="entry name" value="NOG_C"/>
</dbReference>
<dbReference type="InterPro" id="IPR027417">
    <property type="entry name" value="P-loop_NTPase"/>
</dbReference>